<proteinExistence type="predicted"/>
<sequence length="237" mass="26091">MSISKTVLSLAATFLVAANINAANAAESGEAVLFKIHDITPVKNSDGEVVGCDYSATFYNRSDITIRNATLNLSWKDTAIDGVIEQEKKEDSVKNRRNISRARSTTERTTDKTVETLLEVPTIKPAKQIVVKSRVNTDRCFLLIDNASFNVKDCNAENATGQAASGRKRGEGGCTRLFSYVSAEDPQYYLEFKAMTVDEEKTEVEEQRTKEKNVADEMYKKSVAAIEATNSIVSGIK</sequence>
<feature type="chain" id="PRO_5026157980" evidence="1">
    <location>
        <begin position="26"/>
        <end position="237"/>
    </location>
</feature>
<gene>
    <name evidence="2" type="ORF">PlAlph_5240</name>
</gene>
<feature type="signal peptide" evidence="1">
    <location>
        <begin position="1"/>
        <end position="25"/>
    </location>
</feature>
<name>A0A6G8F366_9PROT</name>
<dbReference type="EMBL" id="MN990732">
    <property type="protein sequence ID" value="QIM10632.1"/>
    <property type="molecule type" value="Genomic_DNA"/>
</dbReference>
<dbReference type="AlphaFoldDB" id="A0A6G8F366"/>
<accession>A0A6G8F366</accession>
<evidence type="ECO:0000313" key="2">
    <source>
        <dbReference type="EMBL" id="QIM10632.1"/>
    </source>
</evidence>
<keyword evidence="1" id="KW-0732">Signal</keyword>
<organism evidence="2">
    <name type="scientific">uncultured Alphaproteobacteria bacterium</name>
    <dbReference type="NCBI Taxonomy" id="91750"/>
    <lineage>
        <taxon>Bacteria</taxon>
        <taxon>Pseudomonadati</taxon>
        <taxon>Pseudomonadota</taxon>
        <taxon>Alphaproteobacteria</taxon>
        <taxon>environmental samples</taxon>
    </lineage>
</organism>
<protein>
    <submittedName>
        <fullName evidence="2">Uncharacterized protein</fullName>
    </submittedName>
</protein>
<reference evidence="2" key="1">
    <citation type="journal article" date="2020" name="J. ISSAAS">
        <title>Lactobacilli and other gastrointestinal microbiota of Peromyscus leucopus, reservoir host for agents of Lyme disease and other zoonoses in North America.</title>
        <authorList>
            <person name="Milovic A."/>
            <person name="Bassam K."/>
            <person name="Shao H."/>
            <person name="Chatzistamou I."/>
            <person name="Tufts D.M."/>
            <person name="Diuk-Wasser M."/>
            <person name="Barbour A.G."/>
        </authorList>
    </citation>
    <scope>NUCLEOTIDE SEQUENCE</scope>
    <source>
        <strain evidence="2">LL90</strain>
    </source>
</reference>
<evidence type="ECO:0000256" key="1">
    <source>
        <dbReference type="SAM" id="SignalP"/>
    </source>
</evidence>